<sequence length="146" mass="16199">MKDIYSYAYYNASNKNKGMRGCFVYNPKGSTNSGGEGANLFFPTGVAGYGRRKNCTQEGGKRGVLRYANRGALYTSSDIHYRPMLYTVYTNFGAIYWLNKQSASGTSAWDINVSTFDFNSFNNNAFLVSDWGAGDVSDACFVRLVE</sequence>
<dbReference type="RefSeq" id="WP_022044478.1">
    <property type="nucleotide sequence ID" value="NZ_BAAFKU010000003.1"/>
</dbReference>
<evidence type="ECO:0000313" key="1">
    <source>
        <dbReference type="EMBL" id="KAA3158273.1"/>
    </source>
</evidence>
<protein>
    <submittedName>
        <fullName evidence="2">Uncharacterized protein</fullName>
    </submittedName>
</protein>
<organism evidence="2 4">
    <name type="scientific">Alistipes finegoldii</name>
    <dbReference type="NCBI Taxonomy" id="214856"/>
    <lineage>
        <taxon>Bacteria</taxon>
        <taxon>Pseudomonadati</taxon>
        <taxon>Bacteroidota</taxon>
        <taxon>Bacteroidia</taxon>
        <taxon>Bacteroidales</taxon>
        <taxon>Rikenellaceae</taxon>
        <taxon>Alistipes</taxon>
    </lineage>
</organism>
<proteinExistence type="predicted"/>
<keyword evidence="3" id="KW-1185">Reference proteome</keyword>
<gene>
    <name evidence="1" type="ORF">F2A26_11695</name>
    <name evidence="2" type="ORF">RVH17_12740</name>
</gene>
<accession>A0AAE4RYF8</accession>
<dbReference type="EMBL" id="VVND01000019">
    <property type="protein sequence ID" value="KAA3158273.1"/>
    <property type="molecule type" value="Genomic_DNA"/>
</dbReference>
<name>A0AAE4RYF8_9BACT</name>
<dbReference type="EMBL" id="JAWDES010000005">
    <property type="protein sequence ID" value="MDU0260957.1"/>
    <property type="molecule type" value="Genomic_DNA"/>
</dbReference>
<evidence type="ECO:0000313" key="3">
    <source>
        <dbReference type="Proteomes" id="UP000324870"/>
    </source>
</evidence>
<reference evidence="1 3" key="1">
    <citation type="journal article" date="2019" name="Nat. Med.">
        <title>A library of human gut bacterial isolates paired with longitudinal multiomics data enables mechanistic microbiome research.</title>
        <authorList>
            <person name="Poyet M."/>
            <person name="Groussin M."/>
            <person name="Gibbons S.M."/>
            <person name="Avila-Pacheco J."/>
            <person name="Jiang X."/>
            <person name="Kearney S.M."/>
            <person name="Perrotta A.R."/>
            <person name="Berdy B."/>
            <person name="Zhao S."/>
            <person name="Lieberman T.D."/>
            <person name="Swanson P.K."/>
            <person name="Smith M."/>
            <person name="Roesemann S."/>
            <person name="Alexander J.E."/>
            <person name="Rich S.A."/>
            <person name="Livny J."/>
            <person name="Vlamakis H."/>
            <person name="Clish C."/>
            <person name="Bullock K."/>
            <person name="Deik A."/>
            <person name="Scott J."/>
            <person name="Pierce K.A."/>
            <person name="Xavier R.J."/>
            <person name="Alm E.J."/>
        </authorList>
    </citation>
    <scope>NUCLEOTIDE SEQUENCE [LARGE SCALE GENOMIC DNA]</scope>
    <source>
        <strain evidence="1 3">BIOML-A1</strain>
    </source>
</reference>
<dbReference type="Proteomes" id="UP000324870">
    <property type="component" value="Unassembled WGS sequence"/>
</dbReference>
<dbReference type="AlphaFoldDB" id="A0AAE4RYF8"/>
<dbReference type="Proteomes" id="UP001181347">
    <property type="component" value="Unassembled WGS sequence"/>
</dbReference>
<evidence type="ECO:0000313" key="2">
    <source>
        <dbReference type="EMBL" id="MDU0260957.1"/>
    </source>
</evidence>
<comment type="caution">
    <text evidence="2">The sequence shown here is derived from an EMBL/GenBank/DDBJ whole genome shotgun (WGS) entry which is preliminary data.</text>
</comment>
<evidence type="ECO:0000313" key="4">
    <source>
        <dbReference type="Proteomes" id="UP001181347"/>
    </source>
</evidence>
<reference evidence="2" key="2">
    <citation type="submission" date="2023-10" db="EMBL/GenBank/DDBJ databases">
        <title>Genome Sequence of the Bacteria from From Gut Wall in Crohn's Disease.</title>
        <authorList>
            <person name="Rodriguez-Palacios A."/>
        </authorList>
    </citation>
    <scope>NUCLEOTIDE SEQUENCE</scope>
    <source>
        <strain evidence="2">CavFT-hAR58</strain>
    </source>
</reference>